<evidence type="ECO:0000313" key="5">
    <source>
        <dbReference type="EMBL" id="RHK62640.1"/>
    </source>
</evidence>
<reference evidence="6 7" key="1">
    <citation type="submission" date="2018-08" db="EMBL/GenBank/DDBJ databases">
        <title>A genome reference for cultivated species of the human gut microbiota.</title>
        <authorList>
            <person name="Zou Y."/>
            <person name="Xue W."/>
            <person name="Luo G."/>
        </authorList>
    </citation>
    <scope>NUCLEOTIDE SEQUENCE [LARGE SCALE GENOMIC DNA]</scope>
    <source>
        <strain evidence="4 7">AF19-4AC</strain>
        <strain evidence="5 8">AF42-21</strain>
        <strain evidence="3 6">OM02-12</strain>
    </source>
</reference>
<dbReference type="PROSITE" id="PS51257">
    <property type="entry name" value="PROKAR_LIPOPROTEIN"/>
    <property type="match status" value="1"/>
</dbReference>
<evidence type="ECO:0000313" key="6">
    <source>
        <dbReference type="Proteomes" id="UP000261055"/>
    </source>
</evidence>
<proteinExistence type="predicted"/>
<feature type="region of interest" description="Disordered" evidence="1">
    <location>
        <begin position="19"/>
        <end position="60"/>
    </location>
</feature>
<feature type="compositionally biased region" description="Basic and acidic residues" evidence="1">
    <location>
        <begin position="28"/>
        <end position="49"/>
    </location>
</feature>
<dbReference type="EMBL" id="QRNS01000014">
    <property type="protein sequence ID" value="RHK62640.1"/>
    <property type="molecule type" value="Genomic_DNA"/>
</dbReference>
<dbReference type="EMBL" id="QSVQ01000008">
    <property type="protein sequence ID" value="RGO50769.1"/>
    <property type="molecule type" value="Genomic_DNA"/>
</dbReference>
<gene>
    <name evidence="5" type="ORF">DW054_09905</name>
    <name evidence="4" type="ORF">DWX53_07545</name>
    <name evidence="3" type="ORF">DXB12_08125</name>
</gene>
<evidence type="ECO:0000256" key="1">
    <source>
        <dbReference type="SAM" id="MobiDB-lite"/>
    </source>
</evidence>
<evidence type="ECO:0000313" key="3">
    <source>
        <dbReference type="EMBL" id="RGO50769.1"/>
    </source>
</evidence>
<comment type="caution">
    <text evidence="3">The sequence shown here is derived from an EMBL/GenBank/DDBJ whole genome shotgun (WGS) entry which is preliminary data.</text>
</comment>
<protein>
    <recommendedName>
        <fullName evidence="9">DUF5640 domain-containing protein</fullName>
    </recommendedName>
</protein>
<evidence type="ECO:0000313" key="4">
    <source>
        <dbReference type="EMBL" id="RGT09529.1"/>
    </source>
</evidence>
<accession>A0A3E5GSG7</accession>
<sequence length="158" mass="17244">MKKRIVALLIAGTMALSLSACGGGSSSDKSDSKQNETTQETKKEEEKAPVDLAGTWKSEDNDGSWMEAVIADDTITVNWVSDNGDTTSIYWVGTYTAPTEYSADYTWTSDRNKEQTDNAMLASTDDTKDFSYSDADKELSYQVSMAGTTTKVKLTKAE</sequence>
<dbReference type="AlphaFoldDB" id="A0A3E5GSG7"/>
<keyword evidence="6" id="KW-1185">Reference proteome</keyword>
<evidence type="ECO:0000313" key="8">
    <source>
        <dbReference type="Proteomes" id="UP000284152"/>
    </source>
</evidence>
<name>A0A3E5GSG7_9FIRM</name>
<dbReference type="Proteomes" id="UP000261055">
    <property type="component" value="Unassembled WGS sequence"/>
</dbReference>
<keyword evidence="2" id="KW-0732">Signal</keyword>
<evidence type="ECO:0000313" key="7">
    <source>
        <dbReference type="Proteomes" id="UP000283630"/>
    </source>
</evidence>
<evidence type="ECO:0008006" key="9">
    <source>
        <dbReference type="Google" id="ProtNLM"/>
    </source>
</evidence>
<dbReference type="RefSeq" id="WP_117613462.1">
    <property type="nucleotide sequence ID" value="NZ_QRWH01000005.1"/>
</dbReference>
<evidence type="ECO:0000256" key="2">
    <source>
        <dbReference type="SAM" id="SignalP"/>
    </source>
</evidence>
<dbReference type="EMBL" id="QRWH01000005">
    <property type="protein sequence ID" value="RGT09529.1"/>
    <property type="molecule type" value="Genomic_DNA"/>
</dbReference>
<dbReference type="Proteomes" id="UP000284152">
    <property type="component" value="Unassembled WGS sequence"/>
</dbReference>
<feature type="signal peptide" evidence="2">
    <location>
        <begin position="1"/>
        <end position="22"/>
    </location>
</feature>
<dbReference type="Proteomes" id="UP000283630">
    <property type="component" value="Unassembled WGS sequence"/>
</dbReference>
<feature type="chain" id="PRO_5042709526" description="DUF5640 domain-containing protein" evidence="2">
    <location>
        <begin position="23"/>
        <end position="158"/>
    </location>
</feature>
<organism evidence="3 6">
    <name type="scientific">Dorea formicigenerans</name>
    <dbReference type="NCBI Taxonomy" id="39486"/>
    <lineage>
        <taxon>Bacteria</taxon>
        <taxon>Bacillati</taxon>
        <taxon>Bacillota</taxon>
        <taxon>Clostridia</taxon>
        <taxon>Lachnospirales</taxon>
        <taxon>Lachnospiraceae</taxon>
        <taxon>Dorea</taxon>
    </lineage>
</organism>